<comment type="subcellular location">
    <subcellularLocation>
        <location evidence="1">Cell membrane</location>
        <topology evidence="1">Multi-pass membrane protein</topology>
    </subcellularLocation>
</comment>
<dbReference type="GO" id="GO:0022857">
    <property type="term" value="F:transmembrane transporter activity"/>
    <property type="evidence" value="ECO:0007669"/>
    <property type="project" value="InterPro"/>
</dbReference>
<feature type="transmembrane region" description="Helical" evidence="9">
    <location>
        <begin position="258"/>
        <end position="278"/>
    </location>
</feature>
<name>A0A086XSM7_9RHOB</name>
<comment type="similarity">
    <text evidence="8">Belongs to the binding-protein-dependent transport system permease family. LivHM subfamily.</text>
</comment>
<keyword evidence="4 9" id="KW-0812">Transmembrane</keyword>
<dbReference type="GO" id="GO:0005886">
    <property type="term" value="C:plasma membrane"/>
    <property type="evidence" value="ECO:0007669"/>
    <property type="project" value="UniProtKB-SubCell"/>
</dbReference>
<reference evidence="10 11" key="1">
    <citation type="submission" date="2014-03" db="EMBL/GenBank/DDBJ databases">
        <title>Genome of Paenirhodobacter enshiensis DW2-9.</title>
        <authorList>
            <person name="Wang D."/>
            <person name="Wang G."/>
        </authorList>
    </citation>
    <scope>NUCLEOTIDE SEQUENCE [LARGE SCALE GENOMIC DNA]</scope>
    <source>
        <strain evidence="10 11">DW2-9</strain>
    </source>
</reference>
<dbReference type="PANTHER" id="PTHR11795:SF442">
    <property type="entry name" value="ABC TRANSPORTER ATP-BINDING PROTEIN"/>
    <property type="match status" value="1"/>
</dbReference>
<evidence type="ECO:0000256" key="5">
    <source>
        <dbReference type="ARBA" id="ARBA00022970"/>
    </source>
</evidence>
<proteinExistence type="inferred from homology"/>
<feature type="transmembrane region" description="Helical" evidence="9">
    <location>
        <begin position="141"/>
        <end position="161"/>
    </location>
</feature>
<feature type="transmembrane region" description="Helical" evidence="9">
    <location>
        <begin position="225"/>
        <end position="251"/>
    </location>
</feature>
<comment type="caution">
    <text evidence="10">The sequence shown here is derived from an EMBL/GenBank/DDBJ whole genome shotgun (WGS) entry which is preliminary data.</text>
</comment>
<dbReference type="Proteomes" id="UP000028824">
    <property type="component" value="Unassembled WGS sequence"/>
</dbReference>
<dbReference type="Pfam" id="PF02653">
    <property type="entry name" value="BPD_transp_2"/>
    <property type="match status" value="1"/>
</dbReference>
<evidence type="ECO:0000256" key="1">
    <source>
        <dbReference type="ARBA" id="ARBA00004651"/>
    </source>
</evidence>
<evidence type="ECO:0000256" key="4">
    <source>
        <dbReference type="ARBA" id="ARBA00022692"/>
    </source>
</evidence>
<dbReference type="STRING" id="1105367.CG50_06955"/>
<sequence length="287" mass="29801">MSGLPIVLFDGTVYGMLLFLMSVGLSVTLGLMGVVNLAHGSFAAIGGFASVVLVHRLGMPFLLGVPLAALITAAIGGVLEAVLFRRLYRRGPLDQVLFTIGMVYVWIAVSTRIWGAGQQPADLPAFLQGQIALWPGAEVGAYRLFLLILGGVLAAGIFFGLERTRFGARVRAAQSDRDMAGGVGINVDRLFLLSFAIGAGLAGAGGALAIPVIGLDPSFPLKYLAFFLIVVSLGGPGTVTGSLVAALIVGIVDVAGKYYLPGAGGFLIYALVVAMLIWRPQGLVART</sequence>
<evidence type="ECO:0000256" key="3">
    <source>
        <dbReference type="ARBA" id="ARBA00022475"/>
    </source>
</evidence>
<keyword evidence="6 9" id="KW-1133">Transmembrane helix</keyword>
<organism evidence="10 11">
    <name type="scientific">Paenirhodobacter enshiensis</name>
    <dbReference type="NCBI Taxonomy" id="1105367"/>
    <lineage>
        <taxon>Bacteria</taxon>
        <taxon>Pseudomonadati</taxon>
        <taxon>Pseudomonadota</taxon>
        <taxon>Alphaproteobacteria</taxon>
        <taxon>Rhodobacterales</taxon>
        <taxon>Rhodobacter group</taxon>
        <taxon>Paenirhodobacter</taxon>
    </lineage>
</organism>
<dbReference type="AlphaFoldDB" id="A0A086XSM7"/>
<keyword evidence="11" id="KW-1185">Reference proteome</keyword>
<evidence type="ECO:0000313" key="10">
    <source>
        <dbReference type="EMBL" id="KFI25027.1"/>
    </source>
</evidence>
<feature type="transmembrane region" description="Helical" evidence="9">
    <location>
        <begin position="96"/>
        <end position="114"/>
    </location>
</feature>
<dbReference type="PANTHER" id="PTHR11795">
    <property type="entry name" value="BRANCHED-CHAIN AMINO ACID TRANSPORT SYSTEM PERMEASE PROTEIN LIVH"/>
    <property type="match status" value="1"/>
</dbReference>
<keyword evidence="3" id="KW-1003">Cell membrane</keyword>
<evidence type="ECO:0000313" key="11">
    <source>
        <dbReference type="Proteomes" id="UP000028824"/>
    </source>
</evidence>
<feature type="transmembrane region" description="Helical" evidence="9">
    <location>
        <begin position="190"/>
        <end position="213"/>
    </location>
</feature>
<keyword evidence="7 9" id="KW-0472">Membrane</keyword>
<dbReference type="GO" id="GO:0006865">
    <property type="term" value="P:amino acid transport"/>
    <property type="evidence" value="ECO:0007669"/>
    <property type="project" value="UniProtKB-KW"/>
</dbReference>
<evidence type="ECO:0000256" key="8">
    <source>
        <dbReference type="ARBA" id="ARBA00037998"/>
    </source>
</evidence>
<keyword evidence="2" id="KW-0813">Transport</keyword>
<keyword evidence="5" id="KW-0029">Amino-acid transport</keyword>
<evidence type="ECO:0000256" key="7">
    <source>
        <dbReference type="ARBA" id="ARBA00023136"/>
    </source>
</evidence>
<gene>
    <name evidence="10" type="ORF">CG50_06955</name>
</gene>
<protein>
    <submittedName>
        <fullName evidence="10">ABC transporter permease</fullName>
    </submittedName>
</protein>
<dbReference type="CDD" id="cd06582">
    <property type="entry name" value="TM_PBP1_LivH_like"/>
    <property type="match status" value="1"/>
</dbReference>
<evidence type="ECO:0000256" key="9">
    <source>
        <dbReference type="SAM" id="Phobius"/>
    </source>
</evidence>
<dbReference type="InterPro" id="IPR052157">
    <property type="entry name" value="BCAA_transport_permease"/>
</dbReference>
<dbReference type="RefSeq" id="WP_211248615.1">
    <property type="nucleotide sequence ID" value="NZ_JFZB01000029.1"/>
</dbReference>
<dbReference type="EMBL" id="JFZB01000029">
    <property type="protein sequence ID" value="KFI25027.1"/>
    <property type="molecule type" value="Genomic_DNA"/>
</dbReference>
<accession>A0A086XSM7</accession>
<evidence type="ECO:0000256" key="6">
    <source>
        <dbReference type="ARBA" id="ARBA00022989"/>
    </source>
</evidence>
<feature type="transmembrane region" description="Helical" evidence="9">
    <location>
        <begin position="61"/>
        <end position="84"/>
    </location>
</feature>
<dbReference type="InterPro" id="IPR001851">
    <property type="entry name" value="ABC_transp_permease"/>
</dbReference>
<dbReference type="eggNOG" id="COG0559">
    <property type="taxonomic scope" value="Bacteria"/>
</dbReference>
<evidence type="ECO:0000256" key="2">
    <source>
        <dbReference type="ARBA" id="ARBA00022448"/>
    </source>
</evidence>
<feature type="transmembrane region" description="Helical" evidence="9">
    <location>
        <begin position="6"/>
        <end position="27"/>
    </location>
</feature>